<evidence type="ECO:0000313" key="2">
    <source>
        <dbReference type="EMBL" id="GMT17402.1"/>
    </source>
</evidence>
<dbReference type="Proteomes" id="UP001432322">
    <property type="component" value="Unassembled WGS sequence"/>
</dbReference>
<sequence length="115" mass="12471">FESLSIPLTVGMSSTIIHRIYMTYFLCLTILRSAVMMMMVRVVAALVMRGIDIDVRLGVHVRSLVVTAAHVSHGGVVGRDVNNIDVRSGMTMGLDVGVNVAIRGVAVSVHFVMCR</sequence>
<keyword evidence="1" id="KW-1133">Transmembrane helix</keyword>
<evidence type="ECO:0000313" key="3">
    <source>
        <dbReference type="Proteomes" id="UP001432322"/>
    </source>
</evidence>
<feature type="transmembrane region" description="Helical" evidence="1">
    <location>
        <begin position="20"/>
        <end position="47"/>
    </location>
</feature>
<comment type="caution">
    <text evidence="2">The sequence shown here is derived from an EMBL/GenBank/DDBJ whole genome shotgun (WGS) entry which is preliminary data.</text>
</comment>
<dbReference type="AlphaFoldDB" id="A0AAV5VF96"/>
<keyword evidence="1" id="KW-0812">Transmembrane</keyword>
<name>A0AAV5VF96_9BILA</name>
<accession>A0AAV5VF96</accession>
<keyword evidence="1" id="KW-0472">Membrane</keyword>
<dbReference type="EMBL" id="BTSY01000003">
    <property type="protein sequence ID" value="GMT17402.1"/>
    <property type="molecule type" value="Genomic_DNA"/>
</dbReference>
<gene>
    <name evidence="2" type="ORF">PFISCL1PPCAC_8699</name>
</gene>
<organism evidence="2 3">
    <name type="scientific">Pristionchus fissidentatus</name>
    <dbReference type="NCBI Taxonomy" id="1538716"/>
    <lineage>
        <taxon>Eukaryota</taxon>
        <taxon>Metazoa</taxon>
        <taxon>Ecdysozoa</taxon>
        <taxon>Nematoda</taxon>
        <taxon>Chromadorea</taxon>
        <taxon>Rhabditida</taxon>
        <taxon>Rhabditina</taxon>
        <taxon>Diplogasteromorpha</taxon>
        <taxon>Diplogasteroidea</taxon>
        <taxon>Neodiplogasteridae</taxon>
        <taxon>Pristionchus</taxon>
    </lineage>
</organism>
<protein>
    <submittedName>
        <fullName evidence="2">Uncharacterized protein</fullName>
    </submittedName>
</protein>
<proteinExistence type="predicted"/>
<keyword evidence="3" id="KW-1185">Reference proteome</keyword>
<reference evidence="2" key="1">
    <citation type="submission" date="2023-10" db="EMBL/GenBank/DDBJ databases">
        <title>Genome assembly of Pristionchus species.</title>
        <authorList>
            <person name="Yoshida K."/>
            <person name="Sommer R.J."/>
        </authorList>
    </citation>
    <scope>NUCLEOTIDE SEQUENCE</scope>
    <source>
        <strain evidence="2">RS5133</strain>
    </source>
</reference>
<evidence type="ECO:0000256" key="1">
    <source>
        <dbReference type="SAM" id="Phobius"/>
    </source>
</evidence>
<feature type="non-terminal residue" evidence="2">
    <location>
        <position position="1"/>
    </location>
</feature>